<reference evidence="2 3" key="1">
    <citation type="submission" date="2019-12" db="EMBL/GenBank/DDBJ databases">
        <title>Isolation and characterization of three novel carbon monoxide-oxidizing members of Halobacteria from salione crusts and soils.</title>
        <authorList>
            <person name="Myers M.R."/>
            <person name="King G.M."/>
        </authorList>
    </citation>
    <scope>NUCLEOTIDE SEQUENCE [LARGE SCALE GENOMIC DNA]</scope>
    <source>
        <strain evidence="2 3">PCN9</strain>
    </source>
</reference>
<evidence type="ECO:0000256" key="1">
    <source>
        <dbReference type="SAM" id="Phobius"/>
    </source>
</evidence>
<protein>
    <submittedName>
        <fullName evidence="2">Uncharacterized protein</fullName>
    </submittedName>
</protein>
<dbReference type="AlphaFoldDB" id="A0A6B0SFX7"/>
<dbReference type="RefSeq" id="WP_159525114.1">
    <property type="nucleotide sequence ID" value="NZ_WUUU01000007.1"/>
</dbReference>
<feature type="transmembrane region" description="Helical" evidence="1">
    <location>
        <begin position="39"/>
        <end position="56"/>
    </location>
</feature>
<evidence type="ECO:0000313" key="3">
    <source>
        <dbReference type="Proteomes" id="UP000471521"/>
    </source>
</evidence>
<feature type="transmembrane region" description="Helical" evidence="1">
    <location>
        <begin position="68"/>
        <end position="92"/>
    </location>
</feature>
<dbReference type="EMBL" id="WUUU01000007">
    <property type="protein sequence ID" value="MXR19526.1"/>
    <property type="molecule type" value="Genomic_DNA"/>
</dbReference>
<sequence length="120" mass="12821">MTLADALYAAMTVLLVVAGGALIYPAVRGFQVVVYRRAVLYLGSSAVLFVVGWVMTDLYYRSVVESELLNLAGMAVLTVAAAVHFVAVWLFARDFMQFDSDTVAIDADVDSGDAGGFGDE</sequence>
<gene>
    <name evidence="2" type="ORF">GRX66_02485</name>
</gene>
<keyword evidence="1" id="KW-0812">Transmembrane</keyword>
<name>A0A6B0SFX7_9EURY</name>
<proteinExistence type="predicted"/>
<comment type="caution">
    <text evidence="2">The sequence shown here is derived from an EMBL/GenBank/DDBJ whole genome shotgun (WGS) entry which is preliminary data.</text>
</comment>
<dbReference type="OrthoDB" id="381948at2157"/>
<organism evidence="2 3">
    <name type="scientific">Halobacterium bonnevillei</name>
    <dbReference type="NCBI Taxonomy" id="2692200"/>
    <lineage>
        <taxon>Archaea</taxon>
        <taxon>Methanobacteriati</taxon>
        <taxon>Methanobacteriota</taxon>
        <taxon>Stenosarchaea group</taxon>
        <taxon>Halobacteria</taxon>
        <taxon>Halobacteriales</taxon>
        <taxon>Halobacteriaceae</taxon>
        <taxon>Halobacterium</taxon>
    </lineage>
</organism>
<keyword evidence="1" id="KW-1133">Transmembrane helix</keyword>
<dbReference type="Proteomes" id="UP000471521">
    <property type="component" value="Unassembled WGS sequence"/>
</dbReference>
<keyword evidence="3" id="KW-1185">Reference proteome</keyword>
<evidence type="ECO:0000313" key="2">
    <source>
        <dbReference type="EMBL" id="MXR19526.1"/>
    </source>
</evidence>
<accession>A0A6B0SFX7</accession>
<feature type="transmembrane region" description="Helical" evidence="1">
    <location>
        <begin position="6"/>
        <end position="27"/>
    </location>
</feature>
<keyword evidence="1" id="KW-0472">Membrane</keyword>